<dbReference type="RefSeq" id="XP_018687613.1">
    <property type="nucleotide sequence ID" value="XM_018842853.1"/>
</dbReference>
<reference evidence="3 4" key="1">
    <citation type="submission" date="2016-04" db="EMBL/GenBank/DDBJ databases">
        <title>Draft genome of Fonsecaea erecta CBS 125763.</title>
        <authorList>
            <person name="Weiss V.A."/>
            <person name="Vicente V.A."/>
            <person name="Raittz R.T."/>
            <person name="Moreno L.F."/>
            <person name="De Souza E.M."/>
            <person name="Pedrosa F.O."/>
            <person name="Steffens M.B."/>
            <person name="Faoro H."/>
            <person name="Tadra-Sfeir M.Z."/>
            <person name="Najafzadeh M.J."/>
            <person name="Felipe M.S."/>
            <person name="Teixeira M."/>
            <person name="Sun J."/>
            <person name="Xi L."/>
            <person name="Gomes R."/>
            <person name="De Azevedo C.M."/>
            <person name="Salgado C.G."/>
            <person name="Da Silva M.B."/>
            <person name="Nascimento M.F."/>
            <person name="Queiroz-Telles F."/>
            <person name="Attili D.S."/>
            <person name="Gorbushina A."/>
        </authorList>
    </citation>
    <scope>NUCLEOTIDE SEQUENCE [LARGE SCALE GENOMIC DNA]</scope>
    <source>
        <strain evidence="3 4">CBS 125763</strain>
    </source>
</reference>
<dbReference type="AlphaFoldDB" id="A0A178Z427"/>
<keyword evidence="4" id="KW-1185">Reference proteome</keyword>
<evidence type="ECO:0000256" key="1">
    <source>
        <dbReference type="SAM" id="Phobius"/>
    </source>
</evidence>
<dbReference type="Proteomes" id="UP000078343">
    <property type="component" value="Unassembled WGS sequence"/>
</dbReference>
<feature type="signal peptide" evidence="2">
    <location>
        <begin position="1"/>
        <end position="39"/>
    </location>
</feature>
<keyword evidence="1" id="KW-1133">Transmembrane helix</keyword>
<sequence length="599" mass="66598">MAFVRAKSLSALRAPLPTFQAASAGMLLILSLFVASASAYDGNICCMKAARVHDRRIALDQDPWDACALNDTDTYAGGTTFPSVNVTMGWCKANCPGSQQSDLSQWLQPLTSWVVPYIGLLLLCPFGGITKSKPTGTMTKPAYAWRWFWQFVRGYTQEWINLLGDPASAIFGAFSEIRSDVIMLREISIARRQSKRPYLRHTPWLELLKWVVILVGDTEFTQGSHRQDTEIEMAQAQKGRMVDHMLASKTEYEHNALVSPEPDRGVDDTSPDRMLVENAIKTLVEARTDFFKAVFLPTILFLAVTASIFYDAYTLLGDTDTANGLACGIWYSWLVILSVAANCFAGSVNAGLTKTTLGRYIDLSERSLPLRERYFNSMLWDEWLARIQTNPQETLSDLRPTDILLLHVKDDNTVFLEARQKVKSSSITIGNGLQLLIGHSCAWLCVATPVAGAFIISYNTPTVGLDCLSFNFLVYGILAFVTPALHVAYQWTLRNKGNKYMKAALKTTYWLFVCANAAVLTIGTVLQLAGVYRSCQCQLLFASESDLIEVNRNTPLAVENAKKYWLPVGYVAFGLVWVVCGLVTAARAYITVHIVDTDR</sequence>
<keyword evidence="1" id="KW-0812">Transmembrane</keyword>
<dbReference type="EMBL" id="LVYI01000014">
    <property type="protein sequence ID" value="OAP54246.1"/>
    <property type="molecule type" value="Genomic_DNA"/>
</dbReference>
<feature type="transmembrane region" description="Helical" evidence="1">
    <location>
        <begin position="290"/>
        <end position="310"/>
    </location>
</feature>
<evidence type="ECO:0000313" key="4">
    <source>
        <dbReference type="Proteomes" id="UP000078343"/>
    </source>
</evidence>
<feature type="transmembrane region" description="Helical" evidence="1">
    <location>
        <begin position="433"/>
        <end position="456"/>
    </location>
</feature>
<protein>
    <submittedName>
        <fullName evidence="3">Uncharacterized protein</fullName>
    </submittedName>
</protein>
<comment type="caution">
    <text evidence="3">The sequence shown here is derived from an EMBL/GenBank/DDBJ whole genome shotgun (WGS) entry which is preliminary data.</text>
</comment>
<feature type="chain" id="PRO_5008098233" evidence="2">
    <location>
        <begin position="40"/>
        <end position="599"/>
    </location>
</feature>
<feature type="transmembrane region" description="Helical" evidence="1">
    <location>
        <begin position="110"/>
        <end position="130"/>
    </location>
</feature>
<dbReference type="GeneID" id="30015515"/>
<accession>A0A178Z427</accession>
<feature type="transmembrane region" description="Helical" evidence="1">
    <location>
        <begin position="509"/>
        <end position="532"/>
    </location>
</feature>
<organism evidence="3 4">
    <name type="scientific">Fonsecaea erecta</name>
    <dbReference type="NCBI Taxonomy" id="1367422"/>
    <lineage>
        <taxon>Eukaryota</taxon>
        <taxon>Fungi</taxon>
        <taxon>Dikarya</taxon>
        <taxon>Ascomycota</taxon>
        <taxon>Pezizomycotina</taxon>
        <taxon>Eurotiomycetes</taxon>
        <taxon>Chaetothyriomycetidae</taxon>
        <taxon>Chaetothyriales</taxon>
        <taxon>Herpotrichiellaceae</taxon>
        <taxon>Fonsecaea</taxon>
    </lineage>
</organism>
<proteinExistence type="predicted"/>
<evidence type="ECO:0000256" key="2">
    <source>
        <dbReference type="SAM" id="SignalP"/>
    </source>
</evidence>
<feature type="transmembrane region" description="Helical" evidence="1">
    <location>
        <begin position="468"/>
        <end position="489"/>
    </location>
</feature>
<gene>
    <name evidence="3" type="ORF">AYL99_11347</name>
</gene>
<feature type="transmembrane region" description="Helical" evidence="1">
    <location>
        <begin position="564"/>
        <end position="590"/>
    </location>
</feature>
<feature type="transmembrane region" description="Helical" evidence="1">
    <location>
        <begin position="330"/>
        <end position="352"/>
    </location>
</feature>
<name>A0A178Z427_9EURO</name>
<keyword evidence="2" id="KW-0732">Signal</keyword>
<evidence type="ECO:0000313" key="3">
    <source>
        <dbReference type="EMBL" id="OAP54246.1"/>
    </source>
</evidence>
<keyword evidence="1" id="KW-0472">Membrane</keyword>
<dbReference type="OrthoDB" id="5392263at2759"/>